<feature type="compositionally biased region" description="Pro residues" evidence="1">
    <location>
        <begin position="218"/>
        <end position="228"/>
    </location>
</feature>
<organism evidence="3 4">
    <name type="scientific">Actinoallomurus oryzae</name>
    <dbReference type="NCBI Taxonomy" id="502180"/>
    <lineage>
        <taxon>Bacteria</taxon>
        <taxon>Bacillati</taxon>
        <taxon>Actinomycetota</taxon>
        <taxon>Actinomycetes</taxon>
        <taxon>Streptosporangiales</taxon>
        <taxon>Thermomonosporaceae</taxon>
        <taxon>Actinoallomurus</taxon>
    </lineage>
</organism>
<protein>
    <submittedName>
        <fullName evidence="3">Uncharacterized protein</fullName>
    </submittedName>
</protein>
<name>A0ABP8PI75_9ACTN</name>
<feature type="signal peptide" evidence="2">
    <location>
        <begin position="1"/>
        <end position="23"/>
    </location>
</feature>
<dbReference type="EMBL" id="BAABHF010000010">
    <property type="protein sequence ID" value="GAA4486528.1"/>
    <property type="molecule type" value="Genomic_DNA"/>
</dbReference>
<dbReference type="RefSeq" id="WP_345458600.1">
    <property type="nucleotide sequence ID" value="NZ_BAABHF010000010.1"/>
</dbReference>
<comment type="caution">
    <text evidence="3">The sequence shown here is derived from an EMBL/GenBank/DDBJ whole genome shotgun (WGS) entry which is preliminary data.</text>
</comment>
<evidence type="ECO:0000256" key="1">
    <source>
        <dbReference type="SAM" id="MobiDB-lite"/>
    </source>
</evidence>
<keyword evidence="4" id="KW-1185">Reference proteome</keyword>
<evidence type="ECO:0000313" key="3">
    <source>
        <dbReference type="EMBL" id="GAA4486528.1"/>
    </source>
</evidence>
<gene>
    <name evidence="3" type="ORF">GCM10023191_012900</name>
</gene>
<evidence type="ECO:0000313" key="4">
    <source>
        <dbReference type="Proteomes" id="UP001500503"/>
    </source>
</evidence>
<keyword evidence="2" id="KW-0732">Signal</keyword>
<feature type="region of interest" description="Disordered" evidence="1">
    <location>
        <begin position="190"/>
        <end position="234"/>
    </location>
</feature>
<accession>A0ABP8PI75</accession>
<reference evidence="4" key="1">
    <citation type="journal article" date="2019" name="Int. J. Syst. Evol. Microbiol.">
        <title>The Global Catalogue of Microorganisms (GCM) 10K type strain sequencing project: providing services to taxonomists for standard genome sequencing and annotation.</title>
        <authorList>
            <consortium name="The Broad Institute Genomics Platform"/>
            <consortium name="The Broad Institute Genome Sequencing Center for Infectious Disease"/>
            <person name="Wu L."/>
            <person name="Ma J."/>
        </authorList>
    </citation>
    <scope>NUCLEOTIDE SEQUENCE [LARGE SCALE GENOMIC DNA]</scope>
    <source>
        <strain evidence="4">JCM 17933</strain>
    </source>
</reference>
<evidence type="ECO:0000256" key="2">
    <source>
        <dbReference type="SAM" id="SignalP"/>
    </source>
</evidence>
<proteinExistence type="predicted"/>
<dbReference type="Proteomes" id="UP001500503">
    <property type="component" value="Unassembled WGS sequence"/>
</dbReference>
<sequence>MRLTQLTVIAAAAGVIATPLAIAAPASATAAGSGSAFGIAATGLVTIPPTPAVSSEAEQPARKRLAGLPSNPLASASVLSVSAWAGHGRASVTELRLAKAGLSAKLVFAKCENGNGISHLGKATLSGKKLKVSPKPNTGLTVPIQGVGTASVILNKQVQGPGGGITVTAIELTLHLAAGKTQTVSIASVTCGPAKSETPPPGDPGTPSPTPTTSAPPGEAPAPTPVPGDIPVTG</sequence>
<feature type="chain" id="PRO_5045121716" evidence="2">
    <location>
        <begin position="24"/>
        <end position="234"/>
    </location>
</feature>
<feature type="compositionally biased region" description="Pro residues" evidence="1">
    <location>
        <begin position="198"/>
        <end position="210"/>
    </location>
</feature>